<reference evidence="1" key="1">
    <citation type="journal article" date="2019" name="bioRxiv">
        <title>The Genome of the Zebra Mussel, Dreissena polymorpha: A Resource for Invasive Species Research.</title>
        <authorList>
            <person name="McCartney M.A."/>
            <person name="Auch B."/>
            <person name="Kono T."/>
            <person name="Mallez S."/>
            <person name="Zhang Y."/>
            <person name="Obille A."/>
            <person name="Becker A."/>
            <person name="Abrahante J.E."/>
            <person name="Garbe J."/>
            <person name="Badalamenti J.P."/>
            <person name="Herman A."/>
            <person name="Mangelson H."/>
            <person name="Liachko I."/>
            <person name="Sullivan S."/>
            <person name="Sone E.D."/>
            <person name="Koren S."/>
            <person name="Silverstein K.A.T."/>
            <person name="Beckman K.B."/>
            <person name="Gohl D.M."/>
        </authorList>
    </citation>
    <scope>NUCLEOTIDE SEQUENCE</scope>
    <source>
        <strain evidence="1">Duluth1</strain>
        <tissue evidence="1">Whole animal</tissue>
    </source>
</reference>
<accession>A0A9D4RVM1</accession>
<organism evidence="1 2">
    <name type="scientific">Dreissena polymorpha</name>
    <name type="common">Zebra mussel</name>
    <name type="synonym">Mytilus polymorpha</name>
    <dbReference type="NCBI Taxonomy" id="45954"/>
    <lineage>
        <taxon>Eukaryota</taxon>
        <taxon>Metazoa</taxon>
        <taxon>Spiralia</taxon>
        <taxon>Lophotrochozoa</taxon>
        <taxon>Mollusca</taxon>
        <taxon>Bivalvia</taxon>
        <taxon>Autobranchia</taxon>
        <taxon>Heteroconchia</taxon>
        <taxon>Euheterodonta</taxon>
        <taxon>Imparidentia</taxon>
        <taxon>Neoheterodontei</taxon>
        <taxon>Myida</taxon>
        <taxon>Dreissenoidea</taxon>
        <taxon>Dreissenidae</taxon>
        <taxon>Dreissena</taxon>
    </lineage>
</organism>
<sequence length="82" mass="9213">MPPHVLPACTAAAFRRTRPLGLPWLHWPAQTLMLLPQIISSPTALSLEMTVLDSLPLAQRPVLLPWQQVPCWTGRQLLHTKC</sequence>
<dbReference type="AlphaFoldDB" id="A0A9D4RVM1"/>
<proteinExistence type="predicted"/>
<keyword evidence="2" id="KW-1185">Reference proteome</keyword>
<evidence type="ECO:0000313" key="2">
    <source>
        <dbReference type="Proteomes" id="UP000828390"/>
    </source>
</evidence>
<dbReference type="Proteomes" id="UP000828390">
    <property type="component" value="Unassembled WGS sequence"/>
</dbReference>
<protein>
    <submittedName>
        <fullName evidence="1">Uncharacterized protein</fullName>
    </submittedName>
</protein>
<evidence type="ECO:0000313" key="1">
    <source>
        <dbReference type="EMBL" id="KAH3880468.1"/>
    </source>
</evidence>
<dbReference type="EMBL" id="JAIWYP010000001">
    <property type="protein sequence ID" value="KAH3880468.1"/>
    <property type="molecule type" value="Genomic_DNA"/>
</dbReference>
<reference evidence="1" key="2">
    <citation type="submission" date="2020-11" db="EMBL/GenBank/DDBJ databases">
        <authorList>
            <person name="McCartney M.A."/>
            <person name="Auch B."/>
            <person name="Kono T."/>
            <person name="Mallez S."/>
            <person name="Becker A."/>
            <person name="Gohl D.M."/>
            <person name="Silverstein K.A.T."/>
            <person name="Koren S."/>
            <person name="Bechman K.B."/>
            <person name="Herman A."/>
            <person name="Abrahante J.E."/>
            <person name="Garbe J."/>
        </authorList>
    </citation>
    <scope>NUCLEOTIDE SEQUENCE</scope>
    <source>
        <strain evidence="1">Duluth1</strain>
        <tissue evidence="1">Whole animal</tissue>
    </source>
</reference>
<comment type="caution">
    <text evidence="1">The sequence shown here is derived from an EMBL/GenBank/DDBJ whole genome shotgun (WGS) entry which is preliminary data.</text>
</comment>
<gene>
    <name evidence="1" type="ORF">DPMN_004382</name>
</gene>
<name>A0A9D4RVM1_DREPO</name>